<comment type="caution">
    <text evidence="2">The sequence shown here is derived from an EMBL/GenBank/DDBJ whole genome shotgun (WGS) entry which is preliminary data.</text>
</comment>
<organism evidence="2 3">
    <name type="scientific">Rhynchosporium graminicola</name>
    <dbReference type="NCBI Taxonomy" id="2792576"/>
    <lineage>
        <taxon>Eukaryota</taxon>
        <taxon>Fungi</taxon>
        <taxon>Dikarya</taxon>
        <taxon>Ascomycota</taxon>
        <taxon>Pezizomycotina</taxon>
        <taxon>Leotiomycetes</taxon>
        <taxon>Helotiales</taxon>
        <taxon>Ploettnerulaceae</taxon>
        <taxon>Rhynchosporium</taxon>
    </lineage>
</organism>
<dbReference type="InterPro" id="IPR029058">
    <property type="entry name" value="AB_hydrolase_fold"/>
</dbReference>
<gene>
    <name evidence="2" type="ORF">RCO7_02397</name>
</gene>
<dbReference type="EMBL" id="FJUW01000003">
    <property type="protein sequence ID" value="CZS89889.1"/>
    <property type="molecule type" value="Genomic_DNA"/>
</dbReference>
<dbReference type="InParanoid" id="A0A1E1JVP0"/>
<reference evidence="3" key="1">
    <citation type="submission" date="2016-03" db="EMBL/GenBank/DDBJ databases">
        <authorList>
            <person name="Ploux O."/>
        </authorList>
    </citation>
    <scope>NUCLEOTIDE SEQUENCE [LARGE SCALE GENOMIC DNA]</scope>
    <source>
        <strain evidence="3">UK7</strain>
    </source>
</reference>
<dbReference type="AlphaFoldDB" id="A0A1E1JVP0"/>
<proteinExistence type="predicted"/>
<keyword evidence="3" id="KW-1185">Reference proteome</keyword>
<dbReference type="InterPro" id="IPR000073">
    <property type="entry name" value="AB_hydrolase_1"/>
</dbReference>
<feature type="domain" description="AB hydrolase-1" evidence="1">
    <location>
        <begin position="90"/>
        <end position="365"/>
    </location>
</feature>
<dbReference type="Pfam" id="PF12697">
    <property type="entry name" value="Abhydrolase_6"/>
    <property type="match status" value="1"/>
</dbReference>
<dbReference type="Proteomes" id="UP000178129">
    <property type="component" value="Unassembled WGS sequence"/>
</dbReference>
<dbReference type="ESTHER" id="9helo-a0a1e1jvp0">
    <property type="family name" value="MpaH"/>
</dbReference>
<dbReference type="Gene3D" id="3.40.50.1820">
    <property type="entry name" value="alpha/beta hydrolase"/>
    <property type="match status" value="1"/>
</dbReference>
<dbReference type="SUPFAM" id="SSF53474">
    <property type="entry name" value="alpha/beta-Hydrolases"/>
    <property type="match status" value="1"/>
</dbReference>
<evidence type="ECO:0000313" key="3">
    <source>
        <dbReference type="Proteomes" id="UP000178129"/>
    </source>
</evidence>
<evidence type="ECO:0000313" key="2">
    <source>
        <dbReference type="EMBL" id="CZS89889.1"/>
    </source>
</evidence>
<accession>A0A1E1JVP0</accession>
<protein>
    <submittedName>
        <fullName evidence="2">Related to host-specific AK-toxin Akt2</fullName>
    </submittedName>
</protein>
<name>A0A1E1JVP0_9HELO</name>
<evidence type="ECO:0000259" key="1">
    <source>
        <dbReference type="Pfam" id="PF12697"/>
    </source>
</evidence>
<dbReference type="STRING" id="914237.A0A1E1JVP0"/>
<sequence length="418" mass="46918">MPSSNFQIKEHVIECQHIREYARATSTSQEDVLHLSVKQYTPLDNLQPQKGDVTIIGAHANGFPKELYEPLWEDLHARSKSNGFRIRSIWIADVAQQGQSGVLNEGVLGNDPAWGDHPRDLLHMVNHFRTQMPLPIIGIGHSFGANTLCNLSFIHPRLFSTLILLDPVIEVESVGLTGPGPAQASTFRRDLWPSRAEAEAAFRKQKFYQSWDPRVLDRWCKFGIRETPTALYPDEKGKVTLVTTKHQECFTFARPSWEAMSEDGKEILRRDLVPDLQIDSLENFPFYRPEAPSTLLRLGELRPSTLYIFGGQSPMSQPEARARKIGVTGTGVGGSGGAKEGRVEEIVLEGIGHLVAMEASDKCADSSAAWIGKELKRFEEESKKYEEWSKQGIIAKTTMSEEWQKRIGGPLKRPKSKM</sequence>